<dbReference type="AlphaFoldDB" id="A0A3S5A0F5"/>
<proteinExistence type="predicted"/>
<comment type="caution">
    <text evidence="1">The sequence shown here is derived from an EMBL/GenBank/DDBJ whole genome shotgun (WGS) entry which is preliminary data.</text>
</comment>
<reference evidence="1" key="1">
    <citation type="submission" date="2018-11" db="EMBL/GenBank/DDBJ databases">
        <authorList>
            <consortium name="Pathogen Informatics"/>
        </authorList>
    </citation>
    <scope>NUCLEOTIDE SEQUENCE</scope>
</reference>
<organism evidence="1 2">
    <name type="scientific">Protopolystoma xenopodis</name>
    <dbReference type="NCBI Taxonomy" id="117903"/>
    <lineage>
        <taxon>Eukaryota</taxon>
        <taxon>Metazoa</taxon>
        <taxon>Spiralia</taxon>
        <taxon>Lophotrochozoa</taxon>
        <taxon>Platyhelminthes</taxon>
        <taxon>Monogenea</taxon>
        <taxon>Polyopisthocotylea</taxon>
        <taxon>Polystomatidea</taxon>
        <taxon>Polystomatidae</taxon>
        <taxon>Protopolystoma</taxon>
    </lineage>
</organism>
<accession>A0A3S5A0F5</accession>
<evidence type="ECO:0000313" key="1">
    <source>
        <dbReference type="EMBL" id="VEL16491.1"/>
    </source>
</evidence>
<keyword evidence="2" id="KW-1185">Reference proteome</keyword>
<sequence>MAAQQPVHIVPDHVGLDGLSDRAGCIFALPLTLSAPVHLDPGSGQVPMPVSGRTYTSSLQVNGTGAMPTLP</sequence>
<protein>
    <submittedName>
        <fullName evidence="1">Uncharacterized protein</fullName>
    </submittedName>
</protein>
<dbReference type="Proteomes" id="UP000784294">
    <property type="component" value="Unassembled WGS sequence"/>
</dbReference>
<gene>
    <name evidence="1" type="ORF">PXEA_LOCUS9931</name>
</gene>
<dbReference type="EMBL" id="CAAALY010028641">
    <property type="protein sequence ID" value="VEL16491.1"/>
    <property type="molecule type" value="Genomic_DNA"/>
</dbReference>
<name>A0A3S5A0F5_9PLAT</name>
<evidence type="ECO:0000313" key="2">
    <source>
        <dbReference type="Proteomes" id="UP000784294"/>
    </source>
</evidence>